<proteinExistence type="predicted"/>
<gene>
    <name evidence="2" type="ORF">SIID45300_03179</name>
</gene>
<comment type="caution">
    <text evidence="2">The sequence shown here is derived from an EMBL/GenBank/DDBJ whole genome shotgun (WGS) entry which is preliminary data.</text>
</comment>
<organism evidence="2 3">
    <name type="scientific">Candidatus Magnetaquiglobus chichijimensis</name>
    <dbReference type="NCBI Taxonomy" id="3141448"/>
    <lineage>
        <taxon>Bacteria</taxon>
        <taxon>Pseudomonadati</taxon>
        <taxon>Pseudomonadota</taxon>
        <taxon>Magnetococcia</taxon>
        <taxon>Magnetococcales</taxon>
        <taxon>Candidatus Magnetaquicoccaceae</taxon>
        <taxon>Candidatus Magnetaquiglobus</taxon>
    </lineage>
</organism>
<feature type="region of interest" description="Disordered" evidence="1">
    <location>
        <begin position="1"/>
        <end position="20"/>
    </location>
</feature>
<sequence length="210" mass="22848">MNRDHTTDPMDTQGENPSMNRLSHARAGLTAALLALSLLAGCGYRFPGERLANTEQGRWTRTVLVVEDVSPAKDKEKLKVKSRSDAVLTRILHENLTTRMGPFAAGSSSAEGSKRLRVQLDAVSRDLVLEDSSGRANQYRVMITAHPVLEVDGKPSEPGYPSVKGVATYYEPSSGTASHAARMRAETEAMNQLADALVALLAEDFQPKKR</sequence>
<protein>
    <recommendedName>
        <fullName evidence="4">LPS-assembly lipoprotein LptE</fullName>
    </recommendedName>
</protein>
<dbReference type="Proteomes" id="UP001628193">
    <property type="component" value="Unassembled WGS sequence"/>
</dbReference>
<evidence type="ECO:0000313" key="2">
    <source>
        <dbReference type="EMBL" id="GAB0058822.1"/>
    </source>
</evidence>
<dbReference type="Gene3D" id="3.30.160.150">
    <property type="entry name" value="Lipoprotein like domain"/>
    <property type="match status" value="1"/>
</dbReference>
<name>A0ABQ0CD70_9PROT</name>
<reference evidence="2 3" key="1">
    <citation type="submission" date="2024-09" db="EMBL/GenBank/DDBJ databases">
        <title>Draft genome sequence of Candidatus Magnetaquicoccaceae bacterium FCR-1.</title>
        <authorList>
            <person name="Shimoshige H."/>
            <person name="Shimamura S."/>
            <person name="Taoka A."/>
            <person name="Kobayashi H."/>
            <person name="Maekawa T."/>
        </authorList>
    </citation>
    <scope>NUCLEOTIDE SEQUENCE [LARGE SCALE GENOMIC DNA]</scope>
    <source>
        <strain evidence="2 3">FCR-1</strain>
    </source>
</reference>
<keyword evidence="3" id="KW-1185">Reference proteome</keyword>
<evidence type="ECO:0000256" key="1">
    <source>
        <dbReference type="SAM" id="MobiDB-lite"/>
    </source>
</evidence>
<evidence type="ECO:0008006" key="4">
    <source>
        <dbReference type="Google" id="ProtNLM"/>
    </source>
</evidence>
<dbReference type="EMBL" id="BAAFGK010000005">
    <property type="protein sequence ID" value="GAB0058822.1"/>
    <property type="molecule type" value="Genomic_DNA"/>
</dbReference>
<feature type="compositionally biased region" description="Polar residues" evidence="1">
    <location>
        <begin position="9"/>
        <end position="20"/>
    </location>
</feature>
<accession>A0ABQ0CD70</accession>
<evidence type="ECO:0000313" key="3">
    <source>
        <dbReference type="Proteomes" id="UP001628193"/>
    </source>
</evidence>